<evidence type="ECO:0000313" key="2">
    <source>
        <dbReference type="Proteomes" id="UP000192140"/>
    </source>
</evidence>
<dbReference type="Pfam" id="PF13489">
    <property type="entry name" value="Methyltransf_23"/>
    <property type="match status" value="1"/>
</dbReference>
<evidence type="ECO:0000313" key="1">
    <source>
        <dbReference type="EMBL" id="CVI55911.1"/>
    </source>
</evidence>
<dbReference type="InterPro" id="IPR029063">
    <property type="entry name" value="SAM-dependent_MTases_sf"/>
</dbReference>
<reference evidence="1" key="1">
    <citation type="submission" date="2016-01" db="EMBL/GenBank/DDBJ databases">
        <authorList>
            <person name="Regsiter A."/>
            <person name="william w."/>
        </authorList>
    </citation>
    <scope>NUCLEOTIDE SEQUENCE</scope>
    <source>
        <strain evidence="1">NCPPB 1641</strain>
    </source>
</reference>
<dbReference type="SUPFAM" id="SSF53335">
    <property type="entry name" value="S-adenosyl-L-methionine-dependent methyltransferases"/>
    <property type="match status" value="1"/>
</dbReference>
<dbReference type="CDD" id="cd02440">
    <property type="entry name" value="AdoMet_MTases"/>
    <property type="match status" value="1"/>
</dbReference>
<keyword evidence="1" id="KW-0808">Transferase</keyword>
<dbReference type="AlphaFoldDB" id="A0A1S7TN08"/>
<sequence>MPDASRDVITIYNEHGADFDRQRGRSLAEKPWLDRFISLLPKGASILDIGCGSGEPIASYFIASGYDVTGIDASLPLIELCRKRFPGNLWAVADMRKLALGRRFDGLIAWHSFFHLTVEDQRRMFGIFHQHANDGAALMFTAGPDHGEAIGTFQGRPLYHASLARDEYESLLAAHGFRLLDHVVNDPECGGATVYLARRVAL</sequence>
<protein>
    <submittedName>
        <fullName evidence="1">Methyltransferase</fullName>
    </submittedName>
</protein>
<organism evidence="1 2">
    <name type="scientific">Agrobacterium deltaense NCPPB 1641</name>
    <dbReference type="NCBI Taxonomy" id="1183425"/>
    <lineage>
        <taxon>Bacteria</taxon>
        <taxon>Pseudomonadati</taxon>
        <taxon>Pseudomonadota</taxon>
        <taxon>Alphaproteobacteria</taxon>
        <taxon>Hyphomicrobiales</taxon>
        <taxon>Rhizobiaceae</taxon>
        <taxon>Rhizobium/Agrobacterium group</taxon>
        <taxon>Agrobacterium</taxon>
    </lineage>
</organism>
<dbReference type="GO" id="GO:0008168">
    <property type="term" value="F:methyltransferase activity"/>
    <property type="evidence" value="ECO:0007669"/>
    <property type="project" value="UniProtKB-KW"/>
</dbReference>
<accession>A0A1S7TN08</accession>
<keyword evidence="1" id="KW-0489">Methyltransferase</keyword>
<comment type="caution">
    <text evidence="1">The sequence shown here is derived from an EMBL/GenBank/DDBJ whole genome shotgun (WGS) entry which is preliminary data.</text>
</comment>
<name>A0A1S7TN08_9HYPH</name>
<proteinExistence type="predicted"/>
<dbReference type="EMBL" id="FCNP01000017">
    <property type="protein sequence ID" value="CVI55911.1"/>
    <property type="molecule type" value="Genomic_DNA"/>
</dbReference>
<dbReference type="Gene3D" id="3.40.50.150">
    <property type="entry name" value="Vaccinia Virus protein VP39"/>
    <property type="match status" value="1"/>
</dbReference>
<keyword evidence="2" id="KW-1185">Reference proteome</keyword>
<dbReference type="Proteomes" id="UP000192140">
    <property type="component" value="Unassembled WGS sequence"/>
</dbReference>
<gene>
    <name evidence="1" type="ORF">AGR7A_Cc240053</name>
</gene>
<dbReference type="RefSeq" id="WP_080852468.1">
    <property type="nucleotide sequence ID" value="NZ_LT009775.1"/>
</dbReference>
<dbReference type="GO" id="GO:0032259">
    <property type="term" value="P:methylation"/>
    <property type="evidence" value="ECO:0007669"/>
    <property type="project" value="UniProtKB-KW"/>
</dbReference>